<feature type="region of interest" description="Disordered" evidence="2">
    <location>
        <begin position="338"/>
        <end position="380"/>
    </location>
</feature>
<organism evidence="4 5">
    <name type="scientific">Lolium multiflorum</name>
    <name type="common">Italian ryegrass</name>
    <name type="synonym">Lolium perenne subsp. multiflorum</name>
    <dbReference type="NCBI Taxonomy" id="4521"/>
    <lineage>
        <taxon>Eukaryota</taxon>
        <taxon>Viridiplantae</taxon>
        <taxon>Streptophyta</taxon>
        <taxon>Embryophyta</taxon>
        <taxon>Tracheophyta</taxon>
        <taxon>Spermatophyta</taxon>
        <taxon>Magnoliopsida</taxon>
        <taxon>Liliopsida</taxon>
        <taxon>Poales</taxon>
        <taxon>Poaceae</taxon>
        <taxon>BOP clade</taxon>
        <taxon>Pooideae</taxon>
        <taxon>Poodae</taxon>
        <taxon>Poeae</taxon>
        <taxon>Poeae Chloroplast Group 2 (Poeae type)</taxon>
        <taxon>Loliodinae</taxon>
        <taxon>Loliinae</taxon>
        <taxon>Lolium</taxon>
    </lineage>
</organism>
<dbReference type="GO" id="GO:0003676">
    <property type="term" value="F:nucleic acid binding"/>
    <property type="evidence" value="ECO:0007669"/>
    <property type="project" value="InterPro"/>
</dbReference>
<accession>A0AAD8X2J2</accession>
<dbReference type="PANTHER" id="PTHR33170">
    <property type="entry name" value="DUF4283 DOMAIN-CONTAINING PROTEIN-RELATED"/>
    <property type="match status" value="1"/>
</dbReference>
<keyword evidence="1" id="KW-0862">Zinc</keyword>
<dbReference type="SUPFAM" id="SSF57756">
    <property type="entry name" value="Retrovirus zinc finger-like domains"/>
    <property type="match status" value="1"/>
</dbReference>
<proteinExistence type="predicted"/>
<keyword evidence="1" id="KW-0863">Zinc-finger</keyword>
<feature type="compositionally biased region" description="Gly residues" evidence="2">
    <location>
        <begin position="83"/>
        <end position="99"/>
    </location>
</feature>
<protein>
    <recommendedName>
        <fullName evidence="3">CCHC-type domain-containing protein</fullName>
    </recommendedName>
</protein>
<dbReference type="Gene3D" id="4.10.60.10">
    <property type="entry name" value="Zinc finger, CCHC-type"/>
    <property type="match status" value="1"/>
</dbReference>
<dbReference type="EMBL" id="JAUUTY010000001">
    <property type="protein sequence ID" value="KAK1693185.1"/>
    <property type="molecule type" value="Genomic_DNA"/>
</dbReference>
<dbReference type="PANTHER" id="PTHR33170:SF2">
    <property type="entry name" value="OS12G0531500 PROTEIN"/>
    <property type="match status" value="1"/>
</dbReference>
<evidence type="ECO:0000313" key="5">
    <source>
        <dbReference type="Proteomes" id="UP001231189"/>
    </source>
</evidence>
<feature type="compositionally biased region" description="Polar residues" evidence="2">
    <location>
        <begin position="41"/>
        <end position="51"/>
    </location>
</feature>
<comment type="caution">
    <text evidence="4">The sequence shown here is derived from an EMBL/GenBank/DDBJ whole genome shotgun (WGS) entry which is preliminary data.</text>
</comment>
<dbReference type="InterPro" id="IPR001878">
    <property type="entry name" value="Znf_CCHC"/>
</dbReference>
<dbReference type="Pfam" id="PF00098">
    <property type="entry name" value="zf-CCHC"/>
    <property type="match status" value="1"/>
</dbReference>
<feature type="compositionally biased region" description="Basic and acidic residues" evidence="2">
    <location>
        <begin position="1"/>
        <end position="18"/>
    </location>
</feature>
<feature type="region of interest" description="Disordered" evidence="2">
    <location>
        <begin position="1"/>
        <end position="26"/>
    </location>
</feature>
<evidence type="ECO:0000256" key="2">
    <source>
        <dbReference type="SAM" id="MobiDB-lite"/>
    </source>
</evidence>
<evidence type="ECO:0000313" key="4">
    <source>
        <dbReference type="EMBL" id="KAK1693185.1"/>
    </source>
</evidence>
<keyword evidence="5" id="KW-1185">Reference proteome</keyword>
<dbReference type="Proteomes" id="UP001231189">
    <property type="component" value="Unassembled WGS sequence"/>
</dbReference>
<feature type="compositionally biased region" description="Gly residues" evidence="2">
    <location>
        <begin position="57"/>
        <end position="66"/>
    </location>
</feature>
<dbReference type="GO" id="GO:0008270">
    <property type="term" value="F:zinc ion binding"/>
    <property type="evidence" value="ECO:0007669"/>
    <property type="project" value="UniProtKB-KW"/>
</dbReference>
<evidence type="ECO:0000256" key="1">
    <source>
        <dbReference type="PROSITE-ProRule" id="PRU00047"/>
    </source>
</evidence>
<dbReference type="InterPro" id="IPR036875">
    <property type="entry name" value="Znf_CCHC_sf"/>
</dbReference>
<dbReference type="PROSITE" id="PS50158">
    <property type="entry name" value="ZF_CCHC"/>
    <property type="match status" value="1"/>
</dbReference>
<feature type="region of interest" description="Disordered" evidence="2">
    <location>
        <begin position="38"/>
        <end position="102"/>
    </location>
</feature>
<dbReference type="AlphaFoldDB" id="A0AAD8X2J2"/>
<gene>
    <name evidence="4" type="ORF">QYE76_009882</name>
</gene>
<keyword evidence="1" id="KW-0479">Metal-binding</keyword>
<reference evidence="4" key="1">
    <citation type="submission" date="2023-07" db="EMBL/GenBank/DDBJ databases">
        <title>A chromosome-level genome assembly of Lolium multiflorum.</title>
        <authorList>
            <person name="Chen Y."/>
            <person name="Copetti D."/>
            <person name="Kolliker R."/>
            <person name="Studer B."/>
        </authorList>
    </citation>
    <scope>NUCLEOTIDE SEQUENCE</scope>
    <source>
        <strain evidence="4">02402/16</strain>
        <tissue evidence="4">Leaf</tissue>
    </source>
</reference>
<evidence type="ECO:0000259" key="3">
    <source>
        <dbReference type="PROSITE" id="PS50158"/>
    </source>
</evidence>
<name>A0AAD8X2J2_LOLMU</name>
<dbReference type="SMART" id="SM00343">
    <property type="entry name" value="ZnF_C2HC"/>
    <property type="match status" value="2"/>
</dbReference>
<feature type="domain" description="CCHC-type" evidence="3">
    <location>
        <begin position="108"/>
        <end position="121"/>
    </location>
</feature>
<sequence length="591" mass="64675">MYDQFLGRDGERYDRSREGWSSPPPWWREQQLREELHRQKAYTTGGDQDQGNWCGEVGQGDRGGQGQQLPPKAKGKKVAGANFGNGGKALSGKPKGGSRTGAPAGGECFKCGREGHFQSECEFDPLCVLCSSEGHTSANCPSRGKGFRFQTLGHAITGGGFYNIDVEPLKGGKPVGEAFTAVIKFLSAPLTEEQLSAELKHLVDDMWDWQVRRMSVTEFSVTFPTRQTLRLSTGSGKLLLPISKKDTEIREAFNTPKPYLVLPSTWVRLTGVPEDLMERERLMVAFGMVGRAIDVDDLSILKRETEPIRVRFQCRYPDRIKGSVQVFVNGEGFTVGVEAEHAPRGGNDGKWNKHRRKKKDKDQRAEPGLGAAPVDGSGPAGAKTVAMGMLGSWSAPTSARATDWCANGGFNQYGTNFGVAIESLPFQLDKNDQLKGVEKERTTTLAGTMGLITRVGDPSLSTDTTSQITNPVPSWVDVSQVKEGHPERMDMTGGWEAQGTDSVMLEDDTVSVDSAVVQPRDDLHKALRETAPVTQGRRSKTIAYSRKKKSATPGMPVRKSSRNTGMRASTPILERAMKRAVLVLAFRVRVL</sequence>